<dbReference type="Pfam" id="PF02424">
    <property type="entry name" value="ApbE"/>
    <property type="match status" value="1"/>
</dbReference>
<keyword evidence="5 11" id="KW-0808">Transferase</keyword>
<evidence type="ECO:0000256" key="12">
    <source>
        <dbReference type="RuleBase" id="RU363002"/>
    </source>
</evidence>
<sequence>MRRPLAAGLLAAGALVVLGCTAVLAARGWSWPSSTAAAHQDVPVVRRAGFAMGTFVQVVAAGAGAQAAADAALEEVARLDRLLNRFDATSPVAAINAQAGRGMVEVPAEVGEVVTLALDVARRTGGAFDPTVAPLVDAWGFGAVERGEPPSRPPSPQAIEEARQRVDYTAVRLEREGDAVRVGLARAGMALDLGGIAKGYAADRALAVLRAHGVSSALVDVGGEIAVLGRRPATASDREDGEGWRVGIQHPRDPRGLVTTVELTTGAVATSGDYERLFEWEGRRYHHLIDPRTGWPATGLVSVSVLHESAAVADALATAVMVLGPRRGQALVREWPGAQAILVDESLRVTRVQGP</sequence>
<keyword evidence="12" id="KW-1003">Cell membrane</keyword>
<dbReference type="EC" id="2.7.1.180" evidence="2 11"/>
<dbReference type="InterPro" id="IPR003374">
    <property type="entry name" value="ApbE-like_sf"/>
</dbReference>
<keyword evidence="14" id="KW-1185">Reference proteome</keyword>
<comment type="catalytic activity">
    <reaction evidence="10 11 12">
        <text>L-threonyl-[protein] + FAD = FMN-L-threonyl-[protein] + AMP + H(+)</text>
        <dbReference type="Rhea" id="RHEA:36847"/>
        <dbReference type="Rhea" id="RHEA-COMP:11060"/>
        <dbReference type="Rhea" id="RHEA-COMP:11061"/>
        <dbReference type="ChEBI" id="CHEBI:15378"/>
        <dbReference type="ChEBI" id="CHEBI:30013"/>
        <dbReference type="ChEBI" id="CHEBI:57692"/>
        <dbReference type="ChEBI" id="CHEBI:74257"/>
        <dbReference type="ChEBI" id="CHEBI:456215"/>
        <dbReference type="EC" id="2.7.1.180"/>
    </reaction>
</comment>
<reference evidence="14" key="1">
    <citation type="submission" date="2023-12" db="EMBL/GenBank/DDBJ databases">
        <title>Novel isolates from deep terrestrial aquifers shed light on the physiology and ecology of the class Limnochordia.</title>
        <authorList>
            <person name="Karnachuk O.V."/>
            <person name="Lukina A.P."/>
            <person name="Avakyan M.R."/>
            <person name="Kadnikov V."/>
            <person name="Begmatov S."/>
            <person name="Beletsky A.V."/>
            <person name="Mardanov A.V."/>
            <person name="Ravin N.V."/>
        </authorList>
    </citation>
    <scope>NUCLEOTIDE SEQUENCE [LARGE SCALE GENOMIC DNA]</scope>
    <source>
        <strain evidence="14">LN</strain>
    </source>
</reference>
<evidence type="ECO:0000256" key="2">
    <source>
        <dbReference type="ARBA" id="ARBA00011955"/>
    </source>
</evidence>
<evidence type="ECO:0000256" key="7">
    <source>
        <dbReference type="ARBA" id="ARBA00022827"/>
    </source>
</evidence>
<evidence type="ECO:0000256" key="11">
    <source>
        <dbReference type="PIRNR" id="PIRNR006268"/>
    </source>
</evidence>
<evidence type="ECO:0000256" key="6">
    <source>
        <dbReference type="ARBA" id="ARBA00022723"/>
    </source>
</evidence>
<comment type="function">
    <text evidence="12">Flavin transferase that catalyzes the transfer of the FMN moiety of FAD and its covalent binding to the hydroxyl group of a threonine residue in a target flavoprotein.</text>
</comment>
<evidence type="ECO:0000256" key="8">
    <source>
        <dbReference type="ARBA" id="ARBA00022842"/>
    </source>
</evidence>
<name>A0ABZ1BNY4_9FIRM</name>
<comment type="subcellular location">
    <subcellularLocation>
        <location evidence="12">Cell inner membrane</location>
        <topology evidence="12">Lipid-anchor</topology>
        <orientation evidence="12">Periplasmic side</orientation>
    </subcellularLocation>
</comment>
<keyword evidence="6 11" id="KW-0479">Metal-binding</keyword>
<keyword evidence="7 11" id="KW-0274">FAD</keyword>
<keyword evidence="12" id="KW-0449">Lipoprotein</keyword>
<proteinExistence type="inferred from homology"/>
<dbReference type="RefSeq" id="WP_324668717.1">
    <property type="nucleotide sequence ID" value="NZ_CP141614.1"/>
</dbReference>
<evidence type="ECO:0000313" key="14">
    <source>
        <dbReference type="Proteomes" id="UP001333102"/>
    </source>
</evidence>
<dbReference type="Gene3D" id="3.10.520.10">
    <property type="entry name" value="ApbE-like domains"/>
    <property type="match status" value="1"/>
</dbReference>
<dbReference type="SUPFAM" id="SSF143631">
    <property type="entry name" value="ApbE-like"/>
    <property type="match status" value="1"/>
</dbReference>
<dbReference type="PROSITE" id="PS51257">
    <property type="entry name" value="PROKAR_LIPOPROTEIN"/>
    <property type="match status" value="1"/>
</dbReference>
<evidence type="ECO:0000256" key="10">
    <source>
        <dbReference type="ARBA" id="ARBA00048540"/>
    </source>
</evidence>
<dbReference type="EMBL" id="CP141614">
    <property type="protein sequence ID" value="WRP14399.1"/>
    <property type="molecule type" value="Genomic_DNA"/>
</dbReference>
<evidence type="ECO:0000256" key="3">
    <source>
        <dbReference type="ARBA" id="ARBA00016337"/>
    </source>
</evidence>
<dbReference type="PANTHER" id="PTHR30040">
    <property type="entry name" value="THIAMINE BIOSYNTHESIS LIPOPROTEIN APBE"/>
    <property type="match status" value="1"/>
</dbReference>
<dbReference type="PANTHER" id="PTHR30040:SF2">
    <property type="entry name" value="FAD:PROTEIN FMN TRANSFERASE"/>
    <property type="match status" value="1"/>
</dbReference>
<evidence type="ECO:0000256" key="9">
    <source>
        <dbReference type="ARBA" id="ARBA00031306"/>
    </source>
</evidence>
<keyword evidence="8 11" id="KW-0460">Magnesium</keyword>
<evidence type="ECO:0000256" key="1">
    <source>
        <dbReference type="ARBA" id="ARBA00001946"/>
    </source>
</evidence>
<gene>
    <name evidence="13" type="ORF">VLY81_13405</name>
</gene>
<comment type="similarity">
    <text evidence="11 12">Belongs to the ApbE family.</text>
</comment>
<accession>A0ABZ1BNY4</accession>
<keyword evidence="12" id="KW-0997">Cell inner membrane</keyword>
<dbReference type="Proteomes" id="UP001333102">
    <property type="component" value="Chromosome"/>
</dbReference>
<dbReference type="GO" id="GO:0016740">
    <property type="term" value="F:transferase activity"/>
    <property type="evidence" value="ECO:0007669"/>
    <property type="project" value="UniProtKB-KW"/>
</dbReference>
<dbReference type="PIRSF" id="PIRSF006268">
    <property type="entry name" value="ApbE"/>
    <property type="match status" value="1"/>
</dbReference>
<organism evidence="13 14">
    <name type="scientific">Geochorda subterranea</name>
    <dbReference type="NCBI Taxonomy" id="3109564"/>
    <lineage>
        <taxon>Bacteria</taxon>
        <taxon>Bacillati</taxon>
        <taxon>Bacillota</taxon>
        <taxon>Limnochordia</taxon>
        <taxon>Limnochordales</taxon>
        <taxon>Geochordaceae</taxon>
        <taxon>Geochorda</taxon>
    </lineage>
</organism>
<evidence type="ECO:0000256" key="4">
    <source>
        <dbReference type="ARBA" id="ARBA00022630"/>
    </source>
</evidence>
<keyword evidence="12" id="KW-0472">Membrane</keyword>
<keyword evidence="4 11" id="KW-0285">Flavoprotein</keyword>
<comment type="cofactor">
    <cofactor evidence="1 12">
        <name>Mg(2+)</name>
        <dbReference type="ChEBI" id="CHEBI:18420"/>
    </cofactor>
</comment>
<evidence type="ECO:0000313" key="13">
    <source>
        <dbReference type="EMBL" id="WRP14399.1"/>
    </source>
</evidence>
<protein>
    <recommendedName>
        <fullName evidence="3 11">FAD:protein FMN transferase</fullName>
        <ecNumber evidence="2 11">2.7.1.180</ecNumber>
    </recommendedName>
    <alternativeName>
        <fullName evidence="9 11">Flavin transferase</fullName>
    </alternativeName>
</protein>
<dbReference type="InterPro" id="IPR024932">
    <property type="entry name" value="ApbE"/>
</dbReference>
<evidence type="ECO:0000256" key="5">
    <source>
        <dbReference type="ARBA" id="ARBA00022679"/>
    </source>
</evidence>